<feature type="domain" description="HPt" evidence="3">
    <location>
        <begin position="570"/>
        <end position="679"/>
    </location>
</feature>
<dbReference type="CDD" id="cd00088">
    <property type="entry name" value="HPT"/>
    <property type="match status" value="1"/>
</dbReference>
<dbReference type="RefSeq" id="WP_132316052.1">
    <property type="nucleotide sequence ID" value="NZ_FWZT01000003.1"/>
</dbReference>
<dbReference type="GO" id="GO:0000160">
    <property type="term" value="P:phosphorelay signal transduction system"/>
    <property type="evidence" value="ECO:0007669"/>
    <property type="project" value="InterPro"/>
</dbReference>
<feature type="transmembrane region" description="Helical" evidence="2">
    <location>
        <begin position="191"/>
        <end position="213"/>
    </location>
</feature>
<evidence type="ECO:0000259" key="3">
    <source>
        <dbReference type="PROSITE" id="PS50894"/>
    </source>
</evidence>
<gene>
    <name evidence="4" type="ORF">SAMN06296036_103183</name>
</gene>
<dbReference type="PROSITE" id="PS50894">
    <property type="entry name" value="HPT"/>
    <property type="match status" value="1"/>
</dbReference>
<keyword evidence="2" id="KW-0472">Membrane</keyword>
<dbReference type="SUPFAM" id="SSF55874">
    <property type="entry name" value="ATPase domain of HSP90 chaperone/DNA topoisomerase II/histidine kinase"/>
    <property type="match status" value="1"/>
</dbReference>
<protein>
    <submittedName>
        <fullName evidence="4">Hpt domain-containing protein</fullName>
    </submittedName>
</protein>
<dbReference type="InterPro" id="IPR008207">
    <property type="entry name" value="Sig_transdc_His_kin_Hpt_dom"/>
</dbReference>
<dbReference type="Gene3D" id="2.60.40.2380">
    <property type="match status" value="1"/>
</dbReference>
<dbReference type="GO" id="GO:0004672">
    <property type="term" value="F:protein kinase activity"/>
    <property type="evidence" value="ECO:0007669"/>
    <property type="project" value="UniProtKB-ARBA"/>
</dbReference>
<sequence>MTARMSTYFLGVAWLAIASLALSKEGQKPSAYQLKPVMDGAAIGLHMEILSDKNHSFTFEQIRSLYEEGRFVKSTEKIPNFGMNPATQWVRFELHNSGESKQEVLIEHAISLTDSFTLYHQMPDGTWYEKSDGDQYDISKRDIKNRLPVFQYFLQPGTHVFFGKSSSIGTKQIPLHIWTPDEFYNRNALEYAYIGILVGFHVVVCLYNLFLYTSLRDRTYLFYVLYVASNLLYQVNYVGLFQQVGALLGGPSTASNVLLILSVDLVAITSLLFSERFLNLPKRLPSFVKVFKAAQVLSLINMSITSFVSLYWGNIMVFVTASIATILLISSGFLVARQGYLPAKFYLAAWACYLIGVTGTLSNLLAIYPTDNFARWGQFTGGAFEVAILSLALGARINFRRKQNMLKIKELNTGLEEKVKERTSEIQSLLQHIPQGILSMGREGIVDSNYSAKLPEILGHKEIAGRPFKDLILDHTGLSLDERDQAWQSILASMDEDELNFHVNRDKLPEQILYHREGFRKFLRLTWNVETTANGDVRHILVTMLDVSNEVAAQQELERKNQEFEIIRQLVELGAKKSIQFFASGRLLLEEISRLIESGDHSEDTLKILFVNAHTLKGAARSLRLKELANEFHNIEAYYAKILKEKETPDQDRLRIEFKQALSCYTRYENANIEVLDRKPDHTKVPVDREFLQENVKLLSQLVDLDSLSYDLKDIIHRNRDELTQAIFMSLPSIITDIMSQAEKIARDLGKDAPKIHTEIEDALLTYDQEMALKNSFVHLLRNALDHGIEAPSIRTAKRKPSYGNIHIHARVDHDTIRIQFWDDGRGLAIDKLRQKASHKGLISEGAKIDDIANTVFETGFSTAETLSIVSGRGVGMGAVLQFMEGIKGSVEIHVEDPIDEEQTYYRFKTYLTLPAMASVSSNEMTRPKAVS</sequence>
<evidence type="ECO:0000256" key="2">
    <source>
        <dbReference type="SAM" id="Phobius"/>
    </source>
</evidence>
<organism evidence="4 5">
    <name type="scientific">Pseudobacteriovorax antillogorgiicola</name>
    <dbReference type="NCBI Taxonomy" id="1513793"/>
    <lineage>
        <taxon>Bacteria</taxon>
        <taxon>Pseudomonadati</taxon>
        <taxon>Bdellovibrionota</taxon>
        <taxon>Oligoflexia</taxon>
        <taxon>Oligoflexales</taxon>
        <taxon>Pseudobacteriovoracaceae</taxon>
        <taxon>Pseudobacteriovorax</taxon>
    </lineage>
</organism>
<dbReference type="Gene3D" id="3.30.450.20">
    <property type="entry name" value="PAS domain"/>
    <property type="match status" value="1"/>
</dbReference>
<reference evidence="5" key="1">
    <citation type="submission" date="2017-04" db="EMBL/GenBank/DDBJ databases">
        <authorList>
            <person name="Varghese N."/>
            <person name="Submissions S."/>
        </authorList>
    </citation>
    <scope>NUCLEOTIDE SEQUENCE [LARGE SCALE GENOMIC DNA]</scope>
    <source>
        <strain evidence="5">RKEM611</strain>
    </source>
</reference>
<evidence type="ECO:0000256" key="1">
    <source>
        <dbReference type="PROSITE-ProRule" id="PRU00110"/>
    </source>
</evidence>
<dbReference type="InterPro" id="IPR003594">
    <property type="entry name" value="HATPase_dom"/>
</dbReference>
<dbReference type="PANTHER" id="PTHR43395">
    <property type="entry name" value="SENSOR HISTIDINE KINASE CHEA"/>
    <property type="match status" value="1"/>
</dbReference>
<evidence type="ECO:0000313" key="4">
    <source>
        <dbReference type="EMBL" id="SMF01476.1"/>
    </source>
</evidence>
<accession>A0A1Y6BF73</accession>
<dbReference type="Pfam" id="PF01627">
    <property type="entry name" value="Hpt"/>
    <property type="match status" value="1"/>
</dbReference>
<dbReference type="InterPro" id="IPR011623">
    <property type="entry name" value="7TMR_DISM_rcpt_extracell_dom1"/>
</dbReference>
<dbReference type="EMBL" id="FWZT01000003">
    <property type="protein sequence ID" value="SMF01476.1"/>
    <property type="molecule type" value="Genomic_DNA"/>
</dbReference>
<dbReference type="OrthoDB" id="5289013at2"/>
<dbReference type="SMART" id="SM00387">
    <property type="entry name" value="HATPase_c"/>
    <property type="match status" value="1"/>
</dbReference>
<dbReference type="SUPFAM" id="SSF47226">
    <property type="entry name" value="Histidine-containing phosphotransfer domain, HPT domain"/>
    <property type="match status" value="1"/>
</dbReference>
<dbReference type="Pfam" id="PF07695">
    <property type="entry name" value="7TMR-DISM_7TM"/>
    <property type="match status" value="1"/>
</dbReference>
<dbReference type="PANTHER" id="PTHR43395:SF10">
    <property type="entry name" value="CHEMOTAXIS PROTEIN CHEA"/>
    <property type="match status" value="1"/>
</dbReference>
<feature type="transmembrane region" description="Helical" evidence="2">
    <location>
        <begin position="315"/>
        <end position="335"/>
    </location>
</feature>
<dbReference type="Pfam" id="PF07696">
    <property type="entry name" value="7TMR-DISMED2"/>
    <property type="match status" value="1"/>
</dbReference>
<feature type="modified residue" description="Phosphohistidine" evidence="1">
    <location>
        <position position="614"/>
    </location>
</feature>
<dbReference type="InterPro" id="IPR036641">
    <property type="entry name" value="HPT_dom_sf"/>
</dbReference>
<dbReference type="InterPro" id="IPR011622">
    <property type="entry name" value="7TMR_DISM_rcpt_extracell_dom2"/>
</dbReference>
<dbReference type="STRING" id="1513793.SAMN06296036_103183"/>
<dbReference type="Gene3D" id="3.30.565.10">
    <property type="entry name" value="Histidine kinase-like ATPase, C-terminal domain"/>
    <property type="match status" value="1"/>
</dbReference>
<feature type="transmembrane region" description="Helical" evidence="2">
    <location>
        <begin position="257"/>
        <end position="278"/>
    </location>
</feature>
<keyword evidence="2" id="KW-1133">Transmembrane helix</keyword>
<name>A0A1Y6BF73_9BACT</name>
<feature type="transmembrane region" description="Helical" evidence="2">
    <location>
        <begin position="220"/>
        <end position="237"/>
    </location>
</feature>
<dbReference type="Gene3D" id="1.20.120.160">
    <property type="entry name" value="HPT domain"/>
    <property type="match status" value="1"/>
</dbReference>
<keyword evidence="1" id="KW-0597">Phosphoprotein</keyword>
<feature type="transmembrane region" description="Helical" evidence="2">
    <location>
        <begin position="347"/>
        <end position="367"/>
    </location>
</feature>
<evidence type="ECO:0000313" key="5">
    <source>
        <dbReference type="Proteomes" id="UP000192907"/>
    </source>
</evidence>
<feature type="transmembrane region" description="Helical" evidence="2">
    <location>
        <begin position="379"/>
        <end position="399"/>
    </location>
</feature>
<dbReference type="Pfam" id="PF02518">
    <property type="entry name" value="HATPase_c"/>
    <property type="match status" value="1"/>
</dbReference>
<dbReference type="AlphaFoldDB" id="A0A1Y6BF73"/>
<keyword evidence="5" id="KW-1185">Reference proteome</keyword>
<dbReference type="InterPro" id="IPR051315">
    <property type="entry name" value="Bact_Chemotaxis_CheA"/>
</dbReference>
<proteinExistence type="predicted"/>
<dbReference type="InterPro" id="IPR036890">
    <property type="entry name" value="HATPase_C_sf"/>
</dbReference>
<keyword evidence="2" id="KW-0812">Transmembrane</keyword>
<dbReference type="Proteomes" id="UP000192907">
    <property type="component" value="Unassembled WGS sequence"/>
</dbReference>